<gene>
    <name evidence="2" type="ORF">GH811_14950</name>
</gene>
<dbReference type="PROSITE" id="PS51340">
    <property type="entry name" value="MOSC"/>
    <property type="match status" value="1"/>
</dbReference>
<dbReference type="PANTHER" id="PTHR36930:SF1">
    <property type="entry name" value="MOSC DOMAIN-CONTAINING PROTEIN"/>
    <property type="match status" value="1"/>
</dbReference>
<keyword evidence="3" id="KW-1185">Reference proteome</keyword>
<protein>
    <submittedName>
        <fullName evidence="2">MOSC domain-containing protein</fullName>
    </submittedName>
</protein>
<dbReference type="InterPro" id="IPR052716">
    <property type="entry name" value="MOSC_domain"/>
</dbReference>
<sequence length="153" mass="16557">MAKIIAVNTSEKKGVIKQPVEIGECMVDFGIKGDAHGGIWHRQISLLGQESIDKMIAMGVEGLDPGKFAENITTEGIELFTLSIGTQIAINNVLLEVTQIGKECHSGCAIKKQVGDCIMPREGIFVKVLSNGEIRPGDQIVVKKTKHLLTNSF</sequence>
<dbReference type="RefSeq" id="WP_186895041.1">
    <property type="nucleotide sequence ID" value="NZ_WJBE01000017.1"/>
</dbReference>
<dbReference type="Gene3D" id="2.40.33.20">
    <property type="entry name" value="PK beta-barrel domain-like"/>
    <property type="match status" value="1"/>
</dbReference>
<feature type="domain" description="MOSC" evidence="1">
    <location>
        <begin position="17"/>
        <end position="143"/>
    </location>
</feature>
<comment type="caution">
    <text evidence="2">The sequence shown here is derived from an EMBL/GenBank/DDBJ whole genome shotgun (WGS) entry which is preliminary data.</text>
</comment>
<organism evidence="2 3">
    <name type="scientific">Acetobacterium malicum</name>
    <dbReference type="NCBI Taxonomy" id="52692"/>
    <lineage>
        <taxon>Bacteria</taxon>
        <taxon>Bacillati</taxon>
        <taxon>Bacillota</taxon>
        <taxon>Clostridia</taxon>
        <taxon>Eubacteriales</taxon>
        <taxon>Eubacteriaceae</taxon>
        <taxon>Acetobacterium</taxon>
    </lineage>
</organism>
<reference evidence="2 3" key="1">
    <citation type="journal article" date="2020" name="mSystems">
        <title>Defining Genomic and Predicted Metabolic Features of the Acetobacterium Genus.</title>
        <authorList>
            <person name="Ross D.E."/>
            <person name="Marshall C.W."/>
            <person name="Gulliver D."/>
            <person name="May H.D."/>
            <person name="Norman R.S."/>
        </authorList>
    </citation>
    <scope>NUCLEOTIDE SEQUENCE [LARGE SCALE GENOMIC DNA]</scope>
    <source>
        <strain evidence="2 3">DSM 4132</strain>
    </source>
</reference>
<dbReference type="Pfam" id="PF03473">
    <property type="entry name" value="MOSC"/>
    <property type="match status" value="1"/>
</dbReference>
<evidence type="ECO:0000259" key="1">
    <source>
        <dbReference type="PROSITE" id="PS51340"/>
    </source>
</evidence>
<proteinExistence type="predicted"/>
<dbReference type="Proteomes" id="UP000622405">
    <property type="component" value="Unassembled WGS sequence"/>
</dbReference>
<accession>A0ABR6Z086</accession>
<evidence type="ECO:0000313" key="3">
    <source>
        <dbReference type="Proteomes" id="UP000622405"/>
    </source>
</evidence>
<name>A0ABR6Z086_9FIRM</name>
<dbReference type="SUPFAM" id="SSF50800">
    <property type="entry name" value="PK beta-barrel domain-like"/>
    <property type="match status" value="1"/>
</dbReference>
<dbReference type="InterPro" id="IPR011037">
    <property type="entry name" value="Pyrv_Knase-like_insert_dom_sf"/>
</dbReference>
<dbReference type="InterPro" id="IPR005302">
    <property type="entry name" value="MoCF_Sase_C"/>
</dbReference>
<evidence type="ECO:0000313" key="2">
    <source>
        <dbReference type="EMBL" id="MBC3900912.1"/>
    </source>
</evidence>
<dbReference type="PANTHER" id="PTHR36930">
    <property type="entry name" value="METAL-SULFUR CLUSTER BIOSYNTHESIS PROTEINS YUAD-RELATED"/>
    <property type="match status" value="1"/>
</dbReference>
<dbReference type="EMBL" id="WJBE01000017">
    <property type="protein sequence ID" value="MBC3900912.1"/>
    <property type="molecule type" value="Genomic_DNA"/>
</dbReference>